<accession>A0A418DSX5</accession>
<dbReference type="InterPro" id="IPR001878">
    <property type="entry name" value="Znf_CCHC"/>
</dbReference>
<feature type="region of interest" description="Disordered" evidence="2">
    <location>
        <begin position="78"/>
        <end position="169"/>
    </location>
</feature>
<dbReference type="EMBL" id="QUTG01001597">
    <property type="protein sequence ID" value="RHY99208.1"/>
    <property type="molecule type" value="Genomic_DNA"/>
</dbReference>
<gene>
    <name evidence="4" type="ORF">DYB35_011370</name>
    <name evidence="5" type="ORF">DYB37_011212</name>
</gene>
<feature type="compositionally biased region" description="Basic and acidic residues" evidence="2">
    <location>
        <begin position="117"/>
        <end position="132"/>
    </location>
</feature>
<feature type="domain" description="CCHC-type" evidence="3">
    <location>
        <begin position="109"/>
        <end position="122"/>
    </location>
</feature>
<dbReference type="Gene3D" id="4.10.60.10">
    <property type="entry name" value="Zinc finger, CCHC-type"/>
    <property type="match status" value="1"/>
</dbReference>
<dbReference type="GO" id="GO:0003676">
    <property type="term" value="F:nucleic acid binding"/>
    <property type="evidence" value="ECO:0007669"/>
    <property type="project" value="InterPro"/>
</dbReference>
<protein>
    <recommendedName>
        <fullName evidence="3">CCHC-type domain-containing protein</fullName>
    </recommendedName>
</protein>
<keyword evidence="1" id="KW-0862">Zinc</keyword>
<dbReference type="InterPro" id="IPR036875">
    <property type="entry name" value="Znf_CCHC_sf"/>
</dbReference>
<dbReference type="AlphaFoldDB" id="A0A418DSX5"/>
<comment type="caution">
    <text evidence="4">The sequence shown here is derived from an EMBL/GenBank/DDBJ whole genome shotgun (WGS) entry which is preliminary data.</text>
</comment>
<dbReference type="SUPFAM" id="SSF57756">
    <property type="entry name" value="Retrovirus zinc finger-like domains"/>
    <property type="match status" value="1"/>
</dbReference>
<proteinExistence type="predicted"/>
<dbReference type="Proteomes" id="UP000285430">
    <property type="component" value="Unassembled WGS sequence"/>
</dbReference>
<evidence type="ECO:0000313" key="6">
    <source>
        <dbReference type="Proteomes" id="UP000285430"/>
    </source>
</evidence>
<evidence type="ECO:0000313" key="4">
    <source>
        <dbReference type="EMBL" id="RHY99208.1"/>
    </source>
</evidence>
<reference evidence="6 7" key="1">
    <citation type="submission" date="2018-08" db="EMBL/GenBank/DDBJ databases">
        <title>Aphanomyces genome sequencing and annotation.</title>
        <authorList>
            <person name="Minardi D."/>
            <person name="Oidtmann B."/>
            <person name="Van Der Giezen M."/>
            <person name="Studholme D.J."/>
        </authorList>
    </citation>
    <scope>NUCLEOTIDE SEQUENCE [LARGE SCALE GENOMIC DNA]</scope>
    <source>
        <strain evidence="5 6">Da</strain>
        <strain evidence="4 7">Sv</strain>
    </source>
</reference>
<evidence type="ECO:0000313" key="7">
    <source>
        <dbReference type="Proteomes" id="UP000285712"/>
    </source>
</evidence>
<feature type="compositionally biased region" description="Basic and acidic residues" evidence="2">
    <location>
        <begin position="84"/>
        <end position="107"/>
    </location>
</feature>
<evidence type="ECO:0000256" key="1">
    <source>
        <dbReference type="PROSITE-ProRule" id="PRU00047"/>
    </source>
</evidence>
<evidence type="ECO:0000256" key="2">
    <source>
        <dbReference type="SAM" id="MobiDB-lite"/>
    </source>
</evidence>
<sequence length="169" mass="19459">MKEEPLPEFLARHDIVLRKLRDSDEGITSGMAFDRLLQLMPWELRHVTHQVMSLPASRTTVAHVRTMLEREYKAALATGAIAPARRDGNDDQPYTRDKDSRTPRRDGACNFCGNEGHWAEECSTKAREERNTKQKGRRKQPSRPRKDHGHHASYAREEYLFTANDTTDS</sequence>
<dbReference type="EMBL" id="QUTH01002232">
    <property type="protein sequence ID" value="RHZ27099.1"/>
    <property type="molecule type" value="Genomic_DNA"/>
</dbReference>
<dbReference type="GO" id="GO:0008270">
    <property type="term" value="F:zinc ion binding"/>
    <property type="evidence" value="ECO:0007669"/>
    <property type="project" value="UniProtKB-KW"/>
</dbReference>
<organism evidence="4 7">
    <name type="scientific">Aphanomyces astaci</name>
    <name type="common">Crayfish plague agent</name>
    <dbReference type="NCBI Taxonomy" id="112090"/>
    <lineage>
        <taxon>Eukaryota</taxon>
        <taxon>Sar</taxon>
        <taxon>Stramenopiles</taxon>
        <taxon>Oomycota</taxon>
        <taxon>Saprolegniomycetes</taxon>
        <taxon>Saprolegniales</taxon>
        <taxon>Verrucalvaceae</taxon>
        <taxon>Aphanomyces</taxon>
    </lineage>
</organism>
<name>A0A418DSX5_APHAT</name>
<dbReference type="Proteomes" id="UP000285712">
    <property type="component" value="Unassembled WGS sequence"/>
</dbReference>
<evidence type="ECO:0000313" key="5">
    <source>
        <dbReference type="EMBL" id="RHZ27099.1"/>
    </source>
</evidence>
<dbReference type="PROSITE" id="PS50158">
    <property type="entry name" value="ZF_CCHC"/>
    <property type="match status" value="1"/>
</dbReference>
<evidence type="ECO:0000259" key="3">
    <source>
        <dbReference type="PROSITE" id="PS50158"/>
    </source>
</evidence>
<keyword evidence="1" id="KW-0863">Zinc-finger</keyword>
<feature type="compositionally biased region" description="Basic residues" evidence="2">
    <location>
        <begin position="133"/>
        <end position="153"/>
    </location>
</feature>
<keyword evidence="1" id="KW-0479">Metal-binding</keyword>